<sequence length="341" mass="39343">MSQAPTLSTLSALVHASPQLHRVYVENCAPILRSVLAQALDGMHVDALGAYHSGKEFFQRVREESLLWTFVEEYESKYTTTATDWMAALSLEDIVHLHHFHTSVIEPLTDRYANWALASLPIPSTNEKTRKQPLSNTERCRIHRAMYRLQVFCNVCWSLREGHSSHEILEKNIAHLRVLCIFPAWEIEEILCFHRFAEDVHSNVFFQVAWDVNPENPKYRHVDITDINKNLVLVWNAEAEDGTINKNSLNAVLRSGPKLLSDIMKTKDHEQLVIMTRAAVLSGMGEHDACYENGWIDDVVREDIREERRERSYSHRDSAQDWRQKMPFDGDKLDSPPAAWV</sequence>
<name>A0ABR4EHK8_9PEZI</name>
<organism evidence="2 3">
    <name type="scientific">Diaporthe vaccinii</name>
    <dbReference type="NCBI Taxonomy" id="105482"/>
    <lineage>
        <taxon>Eukaryota</taxon>
        <taxon>Fungi</taxon>
        <taxon>Dikarya</taxon>
        <taxon>Ascomycota</taxon>
        <taxon>Pezizomycotina</taxon>
        <taxon>Sordariomycetes</taxon>
        <taxon>Sordariomycetidae</taxon>
        <taxon>Diaporthales</taxon>
        <taxon>Diaporthaceae</taxon>
        <taxon>Diaporthe</taxon>
        <taxon>Diaporthe eres species complex</taxon>
    </lineage>
</organism>
<dbReference type="EMBL" id="JBAWTH010000053">
    <property type="protein sequence ID" value="KAL2281932.1"/>
    <property type="molecule type" value="Genomic_DNA"/>
</dbReference>
<evidence type="ECO:0000313" key="3">
    <source>
        <dbReference type="Proteomes" id="UP001600888"/>
    </source>
</evidence>
<gene>
    <name evidence="2" type="ORF">FJTKL_11204</name>
</gene>
<evidence type="ECO:0000256" key="1">
    <source>
        <dbReference type="SAM" id="MobiDB-lite"/>
    </source>
</evidence>
<evidence type="ECO:0000313" key="2">
    <source>
        <dbReference type="EMBL" id="KAL2281932.1"/>
    </source>
</evidence>
<keyword evidence="3" id="KW-1185">Reference proteome</keyword>
<accession>A0ABR4EHK8</accession>
<feature type="compositionally biased region" description="Basic and acidic residues" evidence="1">
    <location>
        <begin position="309"/>
        <end position="334"/>
    </location>
</feature>
<protein>
    <recommendedName>
        <fullName evidence="4">HNH nuclease domain-containing protein</fullName>
    </recommendedName>
</protein>
<reference evidence="2 3" key="1">
    <citation type="submission" date="2024-03" db="EMBL/GenBank/DDBJ databases">
        <title>A high-quality draft genome sequence of Diaporthe vaccinii, a causative agent of upright dieback and viscid rot disease in cranberry plants.</title>
        <authorList>
            <person name="Sarrasin M."/>
            <person name="Lang B.F."/>
            <person name="Burger G."/>
        </authorList>
    </citation>
    <scope>NUCLEOTIDE SEQUENCE [LARGE SCALE GENOMIC DNA]</scope>
    <source>
        <strain evidence="2 3">IS7</strain>
    </source>
</reference>
<comment type="caution">
    <text evidence="2">The sequence shown here is derived from an EMBL/GenBank/DDBJ whole genome shotgun (WGS) entry which is preliminary data.</text>
</comment>
<feature type="region of interest" description="Disordered" evidence="1">
    <location>
        <begin position="309"/>
        <end position="341"/>
    </location>
</feature>
<dbReference type="Proteomes" id="UP001600888">
    <property type="component" value="Unassembled WGS sequence"/>
</dbReference>
<proteinExistence type="predicted"/>
<evidence type="ECO:0008006" key="4">
    <source>
        <dbReference type="Google" id="ProtNLM"/>
    </source>
</evidence>